<comment type="caution">
    <text evidence="2">The sequence shown here is derived from an EMBL/GenBank/DDBJ whole genome shotgun (WGS) entry which is preliminary data.</text>
</comment>
<dbReference type="AlphaFoldDB" id="A0A024H4T7"/>
<sequence>MREEIAAMYGGTRYAGMETPSSSPNILLFTDPEVGRENGYEFDGWSIDGEVFSYTGMGRVGPQKMQKGNLQTRDHKKLGKALRLFGVANKPSGKGGLPRVYLGEFAIDDKQPYSVEDAPGVDGVMRTVFVFHLRPVGDVLRRAEDVTHQSVAPTAAGSVTEVPMEKHEVDAFEQAATKAGIAEKRELALVASFRAVLEGRGSVVNRHKVYPVGSSKPLFTDIHDKTNGVLYEAKADATRHSVRLGLGQLLDYRRYVTGKSCRLLLPARPDADLLKLLSEYQIDTVWREGDGDSYSISAGGLVQAF</sequence>
<name>A0A024H4T7_9MICC</name>
<dbReference type="OrthoDB" id="4939521at2"/>
<gene>
    <name evidence="2" type="ORF">ARTSIC4J27_3165</name>
</gene>
<dbReference type="InterPro" id="IPR058712">
    <property type="entry name" value="SRA_ScoMcrA"/>
</dbReference>
<dbReference type="RefSeq" id="WP_152683891.1">
    <property type="nucleotide sequence ID" value="NZ_CAQI01000048.1"/>
</dbReference>
<keyword evidence="3" id="KW-1185">Reference proteome</keyword>
<proteinExistence type="predicted"/>
<reference evidence="3" key="1">
    <citation type="journal article" date="2014" name="Genome Announc.">
        <title>Genome Sequence of Arthrobacter siccitolerans 4J27, a Xeroprotectant-Producing Desiccation-Tolerant Microorganism.</title>
        <authorList>
            <person name="Manzanera M."/>
            <person name="Santa-Cruz-Calvo L."/>
            <person name="Vilchez J.I."/>
            <person name="Garcia-Fontana C."/>
            <person name="Silva-Castro G.A."/>
            <person name="Calvo C."/>
            <person name="Gonzalez-Lopez J."/>
        </authorList>
    </citation>
    <scope>NUCLEOTIDE SEQUENCE [LARGE SCALE GENOMIC DNA]</scope>
    <source>
        <strain evidence="3">4J27</strain>
    </source>
</reference>
<evidence type="ECO:0000313" key="2">
    <source>
        <dbReference type="EMBL" id="CCQ47185.1"/>
    </source>
</evidence>
<dbReference type="STRING" id="861266.ARTSIC4J27_3165"/>
<organism evidence="2 3">
    <name type="scientific">Pseudarthrobacter siccitolerans</name>
    <dbReference type="NCBI Taxonomy" id="861266"/>
    <lineage>
        <taxon>Bacteria</taxon>
        <taxon>Bacillati</taxon>
        <taxon>Actinomycetota</taxon>
        <taxon>Actinomycetes</taxon>
        <taxon>Micrococcales</taxon>
        <taxon>Micrococcaceae</taxon>
        <taxon>Pseudarthrobacter</taxon>
    </lineage>
</organism>
<protein>
    <recommendedName>
        <fullName evidence="1">ScoMcrA-like SRA domain-containing protein</fullName>
    </recommendedName>
</protein>
<dbReference type="Proteomes" id="UP000035722">
    <property type="component" value="Unassembled WGS sequence"/>
</dbReference>
<feature type="domain" description="ScoMcrA-like SRA" evidence="1">
    <location>
        <begin position="2"/>
        <end position="142"/>
    </location>
</feature>
<evidence type="ECO:0000259" key="1">
    <source>
        <dbReference type="Pfam" id="PF26348"/>
    </source>
</evidence>
<dbReference type="Pfam" id="PF26348">
    <property type="entry name" value="SRA_ScoMcrA"/>
    <property type="match status" value="1"/>
</dbReference>
<accession>A0A024H4T7</accession>
<evidence type="ECO:0000313" key="3">
    <source>
        <dbReference type="Proteomes" id="UP000035722"/>
    </source>
</evidence>
<dbReference type="EMBL" id="CAQI01000048">
    <property type="protein sequence ID" value="CCQ47185.1"/>
    <property type="molecule type" value="Genomic_DNA"/>
</dbReference>